<dbReference type="AlphaFoldDB" id="A0A2N9LFE9"/>
<dbReference type="SUPFAM" id="SSF143243">
    <property type="entry name" value="Nqo5-like"/>
    <property type="match status" value="1"/>
</dbReference>
<evidence type="ECO:0000259" key="1">
    <source>
        <dbReference type="Pfam" id="PF00329"/>
    </source>
</evidence>
<dbReference type="GO" id="GO:0008137">
    <property type="term" value="F:NADH dehydrogenase (ubiquinone) activity"/>
    <property type="evidence" value="ECO:0007669"/>
    <property type="project" value="InterPro"/>
</dbReference>
<reference evidence="3" key="1">
    <citation type="submission" date="2018-02" db="EMBL/GenBank/DDBJ databases">
        <authorList>
            <person name="Hausmann B."/>
        </authorList>
    </citation>
    <scope>NUCLEOTIDE SEQUENCE [LARGE SCALE GENOMIC DNA]</scope>
    <source>
        <strain evidence="3">Peat soil MAG SbA5</strain>
    </source>
</reference>
<dbReference type="OrthoDB" id="120282at2"/>
<feature type="domain" description="NADH:ubiquinone oxidoreductase 30kDa subunit" evidence="1">
    <location>
        <begin position="46"/>
        <end position="125"/>
    </location>
</feature>
<dbReference type="Gene3D" id="3.30.460.80">
    <property type="entry name" value="NADH:ubiquinone oxidoreductase, 30kDa subunit"/>
    <property type="match status" value="1"/>
</dbReference>
<sequence>MIDLDSIRETLGVRDPWVESRGTHWLNPGTVSVRELAVLMNAVGARFVTITAYQLPGTEGFRLEYHWDLEGRLIGFPFVIAGDTLESAKFESIYDLCEAADWIEREVHEGFAIDFTGREYEPLLLRAGDKLGVNLREMAAPTGVPAQKEVAK</sequence>
<evidence type="ECO:0000313" key="3">
    <source>
        <dbReference type="Proteomes" id="UP000239735"/>
    </source>
</evidence>
<dbReference type="Pfam" id="PF00329">
    <property type="entry name" value="Complex1_30kDa"/>
    <property type="match status" value="1"/>
</dbReference>
<organism evidence="2 3">
    <name type="scientific">Candidatus Sulfuritelmatomonas gaucii</name>
    <dbReference type="NCBI Taxonomy" id="2043161"/>
    <lineage>
        <taxon>Bacteria</taxon>
        <taxon>Pseudomonadati</taxon>
        <taxon>Acidobacteriota</taxon>
        <taxon>Terriglobia</taxon>
        <taxon>Terriglobales</taxon>
        <taxon>Acidobacteriaceae</taxon>
        <taxon>Candidatus Sulfuritelmatomonas</taxon>
    </lineage>
</organism>
<evidence type="ECO:0000313" key="2">
    <source>
        <dbReference type="EMBL" id="SPE21989.1"/>
    </source>
</evidence>
<dbReference type="InterPro" id="IPR001268">
    <property type="entry name" value="NADH_UbQ_OxRdtase_30kDa_su"/>
</dbReference>
<dbReference type="EMBL" id="OKRB01000090">
    <property type="protein sequence ID" value="SPE21989.1"/>
    <property type="molecule type" value="Genomic_DNA"/>
</dbReference>
<gene>
    <name evidence="2" type="primary">cooU</name>
    <name evidence="2" type="ORF">SBA5_330031</name>
</gene>
<dbReference type="Proteomes" id="UP000239735">
    <property type="component" value="Unassembled WGS sequence"/>
</dbReference>
<protein>
    <submittedName>
        <fullName evidence="2">Carbon monoxide-induced hydrogenase, CooU subunit</fullName>
    </submittedName>
</protein>
<name>A0A2N9LFE9_9BACT</name>
<accession>A0A2N9LFE9</accession>
<dbReference type="InterPro" id="IPR037232">
    <property type="entry name" value="NADH_quin_OxRdtase_su_C/D-like"/>
</dbReference>
<proteinExistence type="predicted"/>